<protein>
    <submittedName>
        <fullName evidence="2">Uncharacterized protein</fullName>
    </submittedName>
</protein>
<dbReference type="GeneID" id="5774190"/>
<dbReference type="AlphaFoldDB" id="A9A5N0"/>
<dbReference type="OrthoDB" id="8758at2157"/>
<keyword evidence="1" id="KW-0812">Transmembrane</keyword>
<dbReference type="Proteomes" id="UP000000792">
    <property type="component" value="Chromosome"/>
</dbReference>
<keyword evidence="1" id="KW-1133">Transmembrane helix</keyword>
<proteinExistence type="predicted"/>
<keyword evidence="3" id="KW-1185">Reference proteome</keyword>
<dbReference type="STRING" id="436308.Nmar_0845"/>
<feature type="transmembrane region" description="Helical" evidence="1">
    <location>
        <begin position="71"/>
        <end position="93"/>
    </location>
</feature>
<dbReference type="eggNOG" id="arCOG08709">
    <property type="taxonomic scope" value="Archaea"/>
</dbReference>
<accession>A9A5N0</accession>
<gene>
    <name evidence="2" type="ordered locus">Nmar_0845</name>
</gene>
<dbReference type="InParanoid" id="A9A5N0"/>
<dbReference type="EnsemblBacteria" id="ABX12741">
    <property type="protein sequence ID" value="ABX12741"/>
    <property type="gene ID" value="Nmar_0845"/>
</dbReference>
<evidence type="ECO:0000313" key="2">
    <source>
        <dbReference type="EMBL" id="ABX12741.1"/>
    </source>
</evidence>
<keyword evidence="1" id="KW-0472">Membrane</keyword>
<organism evidence="2 3">
    <name type="scientific">Nitrosopumilus maritimus (strain SCM1)</name>
    <dbReference type="NCBI Taxonomy" id="436308"/>
    <lineage>
        <taxon>Archaea</taxon>
        <taxon>Nitrososphaerota</taxon>
        <taxon>Nitrososphaeria</taxon>
        <taxon>Nitrosopumilales</taxon>
        <taxon>Nitrosopumilaceae</taxon>
        <taxon>Nitrosopumilus</taxon>
    </lineage>
</organism>
<name>A9A5N0_NITMS</name>
<dbReference type="KEGG" id="nmr:Nmar_0845"/>
<evidence type="ECO:0000256" key="1">
    <source>
        <dbReference type="SAM" id="Phobius"/>
    </source>
</evidence>
<reference evidence="2 3" key="1">
    <citation type="journal article" date="2010" name="Proc. Natl. Acad. Sci. U.S.A.">
        <title>Nitrosopumilus maritimus genome reveals unique mechanisms for nitrification and autotrophy in globally distributed marine crenarchaea.</title>
        <authorList>
            <person name="Walker C.B."/>
            <person name="de la Torre J.R."/>
            <person name="Klotz M.G."/>
            <person name="Urakawa H."/>
            <person name="Pinel N."/>
            <person name="Arp D.J."/>
            <person name="Brochier-Armanet C."/>
            <person name="Chain P.S."/>
            <person name="Chan P.P."/>
            <person name="Gollabgir A."/>
            <person name="Hemp J."/>
            <person name="Hugler M."/>
            <person name="Karr E.A."/>
            <person name="Konneke M."/>
            <person name="Shin M."/>
            <person name="Lawton T.J."/>
            <person name="Lowe T."/>
            <person name="Martens-Habbena W."/>
            <person name="Sayavedra-Soto L.A."/>
            <person name="Lang D."/>
            <person name="Sievert S.M."/>
            <person name="Rosenzweig A.C."/>
            <person name="Manning G."/>
            <person name="Stahl D.A."/>
        </authorList>
    </citation>
    <scope>NUCLEOTIDE SEQUENCE [LARGE SCALE GENOMIC DNA]</scope>
    <source>
        <strain evidence="2 3">SCM1</strain>
    </source>
</reference>
<feature type="transmembrane region" description="Helical" evidence="1">
    <location>
        <begin position="45"/>
        <end position="64"/>
    </location>
</feature>
<dbReference type="EMBL" id="CP000866">
    <property type="protein sequence ID" value="ABX12741.1"/>
    <property type="molecule type" value="Genomic_DNA"/>
</dbReference>
<evidence type="ECO:0000313" key="3">
    <source>
        <dbReference type="Proteomes" id="UP000000792"/>
    </source>
</evidence>
<feature type="transmembrane region" description="Helical" evidence="1">
    <location>
        <begin position="105"/>
        <end position="124"/>
    </location>
</feature>
<sequence length="130" mass="13360">MALTAALVITGIAIGLLLIYAADVAVAMSSDSDYGFLPLDHMQRGMGLGAPALILPIIAFFISLKEPSKGLGVMIIITGILIILGGIVVMVNPAPSAETSDRDPMASMAMMLIPAIIQLALGGIKIAKSN</sequence>
<dbReference type="HOGENOM" id="CLU_151093_0_0_2"/>
<dbReference type="RefSeq" id="WP_012215228.1">
    <property type="nucleotide sequence ID" value="NC_010085.1"/>
</dbReference>